<dbReference type="Gene3D" id="2.120.10.80">
    <property type="entry name" value="Kelch-type beta propeller"/>
    <property type="match status" value="2"/>
</dbReference>
<organism evidence="4">
    <name type="scientific">Timema californicum</name>
    <name type="common">California timema</name>
    <name type="synonym">Walking stick</name>
    <dbReference type="NCBI Taxonomy" id="61474"/>
    <lineage>
        <taxon>Eukaryota</taxon>
        <taxon>Metazoa</taxon>
        <taxon>Ecdysozoa</taxon>
        <taxon>Arthropoda</taxon>
        <taxon>Hexapoda</taxon>
        <taxon>Insecta</taxon>
        <taxon>Pterygota</taxon>
        <taxon>Neoptera</taxon>
        <taxon>Polyneoptera</taxon>
        <taxon>Phasmatodea</taxon>
        <taxon>Timematodea</taxon>
        <taxon>Timematoidea</taxon>
        <taxon>Timematidae</taxon>
        <taxon>Timema</taxon>
    </lineage>
</organism>
<dbReference type="PANTHER" id="PTHR46228:SF2">
    <property type="entry name" value="KELCH REPEAT PROTEIN (AFU_ORTHOLOGUE AFUA_4G14350)"/>
    <property type="match status" value="1"/>
</dbReference>
<evidence type="ECO:0000256" key="2">
    <source>
        <dbReference type="ARBA" id="ARBA00022737"/>
    </source>
</evidence>
<dbReference type="EMBL" id="OE185758">
    <property type="protein sequence ID" value="CAD7577540.1"/>
    <property type="molecule type" value="Genomic_DNA"/>
</dbReference>
<feature type="region of interest" description="Disordered" evidence="3">
    <location>
        <begin position="344"/>
        <end position="370"/>
    </location>
</feature>
<dbReference type="PANTHER" id="PTHR46228">
    <property type="entry name" value="KELCH DOMAIN-CONTAINING PROTEIN"/>
    <property type="match status" value="1"/>
</dbReference>
<proteinExistence type="predicted"/>
<sequence>MTVLMLEEQQMSPVNDSPYTDSYHPTDEIWIYDCNAELWTRVLTKGDIPPRSSGSCGILLDDFLYVFGGFCHYFGENAEGNSNMLHRLHIPSRTWELLNPAGRPAPTPCDKLAGWVYKDKLYFFGGFGPRPDLERFQYEMDQSTVYSAMPRGWNNQGKPPQVHPTEIRTSISPSSAVELNTTSALANYTTELVVYNTATNCWEWPKMKGPIPSPRAAHAADITGHKAFIFGGRFKHRRTNDLHSLDLETHTWSGKSNIVLTLSLPTVILLPPRLCRDNHPTTTHIVGINTLLLPLPLWTSSCSTATHVVGAFLCSTATHCLDFLVFHRDTLPGLPHVQRANYMTPKHHTTLPGGNKTRWRPNNLNKEERW</sequence>
<evidence type="ECO:0000313" key="4">
    <source>
        <dbReference type="EMBL" id="CAD7577540.1"/>
    </source>
</evidence>
<evidence type="ECO:0000256" key="3">
    <source>
        <dbReference type="SAM" id="MobiDB-lite"/>
    </source>
</evidence>
<accession>A0A7R9PC68</accession>
<evidence type="ECO:0000256" key="1">
    <source>
        <dbReference type="ARBA" id="ARBA00022441"/>
    </source>
</evidence>
<reference evidence="4" key="1">
    <citation type="submission" date="2020-11" db="EMBL/GenBank/DDBJ databases">
        <authorList>
            <person name="Tran Van P."/>
        </authorList>
    </citation>
    <scope>NUCLEOTIDE SEQUENCE</scope>
</reference>
<protein>
    <submittedName>
        <fullName evidence="4">(California timema) hypothetical protein</fullName>
    </submittedName>
</protein>
<dbReference type="SUPFAM" id="SSF117281">
    <property type="entry name" value="Kelch motif"/>
    <property type="match status" value="2"/>
</dbReference>
<gene>
    <name evidence="4" type="ORF">TCMB3V08_LOCUS10090</name>
</gene>
<keyword evidence="2" id="KW-0677">Repeat</keyword>
<dbReference type="AlphaFoldDB" id="A0A7R9PC68"/>
<keyword evidence="1" id="KW-0880">Kelch repeat</keyword>
<dbReference type="InterPro" id="IPR015915">
    <property type="entry name" value="Kelch-typ_b-propeller"/>
</dbReference>
<dbReference type="Pfam" id="PF24681">
    <property type="entry name" value="Kelch_KLHDC2_KLHL20_DRC7"/>
    <property type="match status" value="2"/>
</dbReference>
<name>A0A7R9PC68_TIMCA</name>